<sequence>MLLCSVSLYTVLDAAEAAPSNSDVNTLIDRLKFQENLDWNDFLITDHLPEIQRDELNKKIQSQIRNKIRKEYHFEVLDKKVLRDVCAFIICASDERNPIFSEISGLTFCKVKDQWKLTPLMGSFRHTGFNLYQLEAEARQRELEKWVFKQQAVYKSKVQGQQENQLLNKISEFSSESAFQAKEPSALVLYFLSMVRQANFHAIAACLGVDLAESFGDDELQAIYSLVEGLSGGRQVGDWAKLQEQPYIATVLEDDDNEMVSVAMFFPELEPKEQILEFSVKKMGSRWVLELPDNMSLDDEGKFSDADFRGWKLRRENRSRLDEVSSLIISSLKPVSADSSGVLLERLLKALSEGDFATWCSCIKFMDEADKAVRRDELIAAAESWSEIKKKSLMAFKLVSVREAENVAVAKVLAVSKQRPNDYVIDYLVLCKANQQWHMAIEKSFEGDDAEGLRATRDKLIKEIKDEGDVDVAPLLLGECHVLSLANFADCTGVDQSAVKESYLRYDESLMKEDYVNALKVAAAIKGTELQTLAALGADLRGRQDKDSKYEFIVAHKAAQMCAVTIRLTNRRSSDVEYLLYFYCKDGEQVLVLPYLQYRYEQSRGARLFNAKVLEFVEGLKDQGIKDSFMSLINKHNELVNEMRNE</sequence>
<evidence type="ECO:0000313" key="1">
    <source>
        <dbReference type="EMBL" id="GAA5494203.1"/>
    </source>
</evidence>
<protein>
    <recommendedName>
        <fullName evidence="3">DUF4132 domain-containing protein</fullName>
    </recommendedName>
</protein>
<proteinExistence type="predicted"/>
<organism evidence="1 2">
    <name type="scientific">Rubritalea halochordaticola</name>
    <dbReference type="NCBI Taxonomy" id="714537"/>
    <lineage>
        <taxon>Bacteria</taxon>
        <taxon>Pseudomonadati</taxon>
        <taxon>Verrucomicrobiota</taxon>
        <taxon>Verrucomicrobiia</taxon>
        <taxon>Verrucomicrobiales</taxon>
        <taxon>Rubritaleaceae</taxon>
        <taxon>Rubritalea</taxon>
    </lineage>
</organism>
<accession>A0ABP9UVH3</accession>
<dbReference type="EMBL" id="BAABRL010000001">
    <property type="protein sequence ID" value="GAA5494203.1"/>
    <property type="molecule type" value="Genomic_DNA"/>
</dbReference>
<reference evidence="1 2" key="1">
    <citation type="submission" date="2024-02" db="EMBL/GenBank/DDBJ databases">
        <title>Rubritalea halochordaticola NBRC 107102.</title>
        <authorList>
            <person name="Ichikawa N."/>
            <person name="Katano-Makiyama Y."/>
            <person name="Hidaka K."/>
        </authorList>
    </citation>
    <scope>NUCLEOTIDE SEQUENCE [LARGE SCALE GENOMIC DNA]</scope>
    <source>
        <strain evidence="1 2">NBRC 107102</strain>
    </source>
</reference>
<name>A0ABP9UVH3_9BACT</name>
<comment type="caution">
    <text evidence="1">The sequence shown here is derived from an EMBL/GenBank/DDBJ whole genome shotgun (WGS) entry which is preliminary data.</text>
</comment>
<dbReference type="Proteomes" id="UP001424741">
    <property type="component" value="Unassembled WGS sequence"/>
</dbReference>
<gene>
    <name evidence="1" type="ORF">Rhal01_00361</name>
</gene>
<keyword evidence="2" id="KW-1185">Reference proteome</keyword>
<evidence type="ECO:0000313" key="2">
    <source>
        <dbReference type="Proteomes" id="UP001424741"/>
    </source>
</evidence>
<evidence type="ECO:0008006" key="3">
    <source>
        <dbReference type="Google" id="ProtNLM"/>
    </source>
</evidence>